<protein>
    <recommendedName>
        <fullName evidence="1">Arrestin-like N-terminal domain-containing protein</fullName>
    </recommendedName>
</protein>
<dbReference type="GO" id="GO:0070086">
    <property type="term" value="P:ubiquitin-dependent endocytosis"/>
    <property type="evidence" value="ECO:0007669"/>
    <property type="project" value="TreeGrafter"/>
</dbReference>
<dbReference type="PANTHER" id="PTHR11188:SF17">
    <property type="entry name" value="FI21816P1"/>
    <property type="match status" value="1"/>
</dbReference>
<reference evidence="2" key="1">
    <citation type="submission" date="2021-07" db="EMBL/GenBank/DDBJ databases">
        <title>Draft genome of Mortierella alpina, strain LL118, isolated from an aspen leaf litter sample.</title>
        <authorList>
            <person name="Yang S."/>
            <person name="Vinatzer B.A."/>
        </authorList>
    </citation>
    <scope>NUCLEOTIDE SEQUENCE</scope>
    <source>
        <strain evidence="2">LL118</strain>
    </source>
</reference>
<dbReference type="Gene3D" id="2.60.40.640">
    <property type="match status" value="2"/>
</dbReference>
<evidence type="ECO:0000313" key="2">
    <source>
        <dbReference type="EMBL" id="KAG9324495.1"/>
    </source>
</evidence>
<dbReference type="GO" id="GO:0005829">
    <property type="term" value="C:cytosol"/>
    <property type="evidence" value="ECO:0007669"/>
    <property type="project" value="TreeGrafter"/>
</dbReference>
<dbReference type="Proteomes" id="UP000717515">
    <property type="component" value="Unassembled WGS sequence"/>
</dbReference>
<gene>
    <name evidence="2" type="ORF">KVV02_006089</name>
</gene>
<dbReference type="Pfam" id="PF00339">
    <property type="entry name" value="Arrestin_N"/>
    <property type="match status" value="1"/>
</dbReference>
<dbReference type="GO" id="GO:0005886">
    <property type="term" value="C:plasma membrane"/>
    <property type="evidence" value="ECO:0007669"/>
    <property type="project" value="TreeGrafter"/>
</dbReference>
<dbReference type="PANTHER" id="PTHR11188">
    <property type="entry name" value="ARRESTIN DOMAIN CONTAINING PROTEIN"/>
    <property type="match status" value="1"/>
</dbReference>
<dbReference type="GO" id="GO:0031625">
    <property type="term" value="F:ubiquitin protein ligase binding"/>
    <property type="evidence" value="ECO:0007669"/>
    <property type="project" value="TreeGrafter"/>
</dbReference>
<accession>A0A9P8A7Z8</accession>
<sequence length="698" mass="78220">MYRPKERKLVIHLDTGNSTIGPRELPLVYGNQDAITMLQATVSFESSHDCKAKAIEIMFKAAVKTGYFSKDEVSLKHEGEQVFYSKQWTLDVERPKPGWISKGHYARQCSVVLDPALPSSSESPYGSMRYIFEARLKGAKGIGIARTDHIVTQEVWVLNSSLPSLETMPLLDRPLKAEELWENVLHYSISVPSNVLYQAQVVPITFQLLPFTAASAYEGEEVVVSSASFTLRETKTFRAMFVRDTHRTEVKLLQIPVNAGWPQSVDGWTRTIHITLPSSPAMSTDLRSKYLDITHTLEVLVEFKTSQRNKPEKLRALFDIQVTAPRPYSTEPPPYGESIIAVESLLPIEPPPPVIDEEELLPGYSREKSLVLEVLNGHGAGPEDSYLFYGVPEGITIVRGRVRFTTNYECKGERIDYWFMGKASSSFTDGDDTYSGTHVMCEERWQLAVKKPDKIKKISPGQYEASFEISLPSTLPPSSRNSYGGVGYIIKARLVRRWSLNVTVYKEIWFLPTLLRVPTDGPSLTMATSAGHWKDALPYSISFPSDILHLGQTVPVTIRLGKFLSTSQVAGKGYKLFQPVLRLKQYASLKTTGAAPSSHNKKRYVVDMELKHWPQIEVLEFQDTVLLTLPCMPDLTPTTDTPVYAVRHSVNLMLGILVQGLGGMMKVKVKVQITGPRPPEIVYLKQGKLAQQEPSEVK</sequence>
<proteinExistence type="predicted"/>
<dbReference type="InterPro" id="IPR050357">
    <property type="entry name" value="Arrestin_domain-protein"/>
</dbReference>
<name>A0A9P8A7Z8_MORAP</name>
<comment type="caution">
    <text evidence="2">The sequence shown here is derived from an EMBL/GenBank/DDBJ whole genome shotgun (WGS) entry which is preliminary data.</text>
</comment>
<dbReference type="InterPro" id="IPR011021">
    <property type="entry name" value="Arrestin-like_N"/>
</dbReference>
<dbReference type="InterPro" id="IPR014756">
    <property type="entry name" value="Ig_E-set"/>
</dbReference>
<dbReference type="EMBL" id="JAIFTL010000065">
    <property type="protein sequence ID" value="KAG9324495.1"/>
    <property type="molecule type" value="Genomic_DNA"/>
</dbReference>
<dbReference type="AlphaFoldDB" id="A0A9P8A7Z8"/>
<evidence type="ECO:0000259" key="1">
    <source>
        <dbReference type="Pfam" id="PF00339"/>
    </source>
</evidence>
<dbReference type="InterPro" id="IPR014752">
    <property type="entry name" value="Arrestin-like_C"/>
</dbReference>
<dbReference type="SUPFAM" id="SSF81296">
    <property type="entry name" value="E set domains"/>
    <property type="match status" value="1"/>
</dbReference>
<evidence type="ECO:0000313" key="3">
    <source>
        <dbReference type="Proteomes" id="UP000717515"/>
    </source>
</evidence>
<feature type="domain" description="Arrestin-like N-terminal" evidence="1">
    <location>
        <begin position="399"/>
        <end position="508"/>
    </location>
</feature>
<organism evidence="2 3">
    <name type="scientific">Mortierella alpina</name>
    <name type="common">Oleaginous fungus</name>
    <name type="synonym">Mortierella renispora</name>
    <dbReference type="NCBI Taxonomy" id="64518"/>
    <lineage>
        <taxon>Eukaryota</taxon>
        <taxon>Fungi</taxon>
        <taxon>Fungi incertae sedis</taxon>
        <taxon>Mucoromycota</taxon>
        <taxon>Mortierellomycotina</taxon>
        <taxon>Mortierellomycetes</taxon>
        <taxon>Mortierellales</taxon>
        <taxon>Mortierellaceae</taxon>
        <taxon>Mortierella</taxon>
    </lineage>
</organism>
<dbReference type="GO" id="GO:0030674">
    <property type="term" value="F:protein-macromolecule adaptor activity"/>
    <property type="evidence" value="ECO:0007669"/>
    <property type="project" value="TreeGrafter"/>
</dbReference>